<dbReference type="GeneID" id="115756180"/>
<keyword evidence="4" id="KW-0539">Nucleus</keyword>
<gene>
    <name evidence="8" type="primary">LOC115756180</name>
</gene>
<feature type="domain" description="RST" evidence="6">
    <location>
        <begin position="280"/>
        <end position="351"/>
    </location>
</feature>
<reference evidence="8" key="1">
    <citation type="submission" date="2025-08" db="UniProtKB">
        <authorList>
            <consortium name="RefSeq"/>
        </authorList>
    </citation>
    <scope>IDENTIFICATION</scope>
    <source>
        <tissue evidence="8">Leaf</tissue>
    </source>
</reference>
<dbReference type="PROSITE" id="PS51879">
    <property type="entry name" value="RST"/>
    <property type="match status" value="1"/>
</dbReference>
<evidence type="ECO:0000256" key="2">
    <source>
        <dbReference type="ARBA" id="ARBA00022473"/>
    </source>
</evidence>
<feature type="domain" description="PARP catalytic" evidence="5">
    <location>
        <begin position="57"/>
        <end position="284"/>
    </location>
</feature>
<proteinExistence type="predicted"/>
<keyword evidence="3" id="KW-0346">Stress response</keyword>
<dbReference type="PANTHER" id="PTHR32263">
    <property type="entry name" value="INACTIVE POLY [ADP-RIBOSE] POLYMERASE SRO4-RELATED"/>
    <property type="match status" value="1"/>
</dbReference>
<evidence type="ECO:0000313" key="8">
    <source>
        <dbReference type="RefSeq" id="XP_030551735.1"/>
    </source>
</evidence>
<comment type="subcellular location">
    <subcellularLocation>
        <location evidence="1">Nucleus</location>
    </subcellularLocation>
</comment>
<dbReference type="InterPro" id="IPR044964">
    <property type="entry name" value="RCD1/SRO1-5"/>
</dbReference>
<protein>
    <submittedName>
        <fullName evidence="8">Probable inactive poly [ADP-ribose] polymerase SRO5</fullName>
    </submittedName>
</protein>
<evidence type="ECO:0000256" key="3">
    <source>
        <dbReference type="ARBA" id="ARBA00023016"/>
    </source>
</evidence>
<keyword evidence="2" id="KW-0217">Developmental protein</keyword>
<evidence type="ECO:0000256" key="4">
    <source>
        <dbReference type="ARBA" id="ARBA00023242"/>
    </source>
</evidence>
<dbReference type="AlphaFoldDB" id="A0A8B8QXC9"/>
<evidence type="ECO:0000259" key="5">
    <source>
        <dbReference type="PROSITE" id="PS51059"/>
    </source>
</evidence>
<dbReference type="Pfam" id="PF12174">
    <property type="entry name" value="RST"/>
    <property type="match status" value="2"/>
</dbReference>
<evidence type="ECO:0000259" key="6">
    <source>
        <dbReference type="PROSITE" id="PS51879"/>
    </source>
</evidence>
<dbReference type="KEGG" id="rarg:115756180"/>
<dbReference type="Proteomes" id="UP000827889">
    <property type="component" value="Chromosome 6"/>
</dbReference>
<dbReference type="PANTHER" id="PTHR32263:SF12">
    <property type="entry name" value="INACTIVE POLY [ADP-RIBOSE] POLYMERASE SRO4-RELATED"/>
    <property type="match status" value="1"/>
</dbReference>
<dbReference type="OrthoDB" id="6133115at2759"/>
<name>A0A8B8QXC9_9MYRT</name>
<dbReference type="GO" id="GO:0005634">
    <property type="term" value="C:nucleus"/>
    <property type="evidence" value="ECO:0007669"/>
    <property type="project" value="UniProtKB-SubCell"/>
</dbReference>
<dbReference type="RefSeq" id="XP_030551735.1">
    <property type="nucleotide sequence ID" value="XM_030695875.2"/>
</dbReference>
<dbReference type="PROSITE" id="PS51059">
    <property type="entry name" value="PARP_CATALYTIC"/>
    <property type="match status" value="1"/>
</dbReference>
<dbReference type="SUPFAM" id="SSF56399">
    <property type="entry name" value="ADP-ribosylation"/>
    <property type="match status" value="1"/>
</dbReference>
<dbReference type="GO" id="GO:0003950">
    <property type="term" value="F:NAD+ poly-ADP-ribosyltransferase activity"/>
    <property type="evidence" value="ECO:0007669"/>
    <property type="project" value="InterPro"/>
</dbReference>
<evidence type="ECO:0000256" key="1">
    <source>
        <dbReference type="ARBA" id="ARBA00004123"/>
    </source>
</evidence>
<sequence>MAHHTHQCRSPAVHTATPDAVTREFNCPAIDLNCPPPDDLMVDQDLNPSVSDCNSAVSADQCGSPPSLFIGGELMELSEEDNIHHLMGEHLVSRLAMLGARVTLVAILRICYSDFSAKERAKAFQVHSEAAQKKVGDNTINVVKFAWYAASKPEVLKILSCGFGYIGKPGNNGSYGCGVYFSPFDHPLESAVSAPFDEDGLRHLLLCRVILGKSEIVSLGSGRSHLISEEYDSGVDDLSFPRRYIIRSAHLNIRVLPAYIVSFRVSCCSRGFWKTPEKLENLTTPWTPFPIFFWELSKILPPSHVSLISKYHKDHKERKIARHELVQKIRRIAGDKLLTRFIKDMTSKAKKIPRHELIPKYRQITGDGLLIEIIESLKTKQSGG</sequence>
<accession>A0A8B8QXC9</accession>
<organism evidence="7 8">
    <name type="scientific">Rhodamnia argentea</name>
    <dbReference type="NCBI Taxonomy" id="178133"/>
    <lineage>
        <taxon>Eukaryota</taxon>
        <taxon>Viridiplantae</taxon>
        <taxon>Streptophyta</taxon>
        <taxon>Embryophyta</taxon>
        <taxon>Tracheophyta</taxon>
        <taxon>Spermatophyta</taxon>
        <taxon>Magnoliopsida</taxon>
        <taxon>eudicotyledons</taxon>
        <taxon>Gunneridae</taxon>
        <taxon>Pentapetalae</taxon>
        <taxon>rosids</taxon>
        <taxon>malvids</taxon>
        <taxon>Myrtales</taxon>
        <taxon>Myrtaceae</taxon>
        <taxon>Myrtoideae</taxon>
        <taxon>Myrteae</taxon>
        <taxon>Australasian group</taxon>
        <taxon>Rhodamnia</taxon>
    </lineage>
</organism>
<evidence type="ECO:0000313" key="7">
    <source>
        <dbReference type="Proteomes" id="UP000827889"/>
    </source>
</evidence>
<dbReference type="InterPro" id="IPR012317">
    <property type="entry name" value="Poly(ADP-ribose)pol_cat_dom"/>
</dbReference>
<dbReference type="Gene3D" id="3.90.228.10">
    <property type="match status" value="1"/>
</dbReference>
<dbReference type="InterPro" id="IPR022003">
    <property type="entry name" value="RST"/>
</dbReference>
<keyword evidence="7" id="KW-1185">Reference proteome</keyword>